<dbReference type="RefSeq" id="WP_198062172.1">
    <property type="nucleotide sequence ID" value="NZ_CP065856.1"/>
</dbReference>
<accession>A0A7T3FZD5</accession>
<organism evidence="2 3">
    <name type="scientific">Halosimplex litoreum</name>
    <dbReference type="NCBI Taxonomy" id="1198301"/>
    <lineage>
        <taxon>Archaea</taxon>
        <taxon>Methanobacteriati</taxon>
        <taxon>Methanobacteriota</taxon>
        <taxon>Stenosarchaea group</taxon>
        <taxon>Halobacteria</taxon>
        <taxon>Halobacteriales</taxon>
        <taxon>Haloarculaceae</taxon>
        <taxon>Halosimplex</taxon>
    </lineage>
</organism>
<dbReference type="KEGG" id="hlt:I7X12_01740"/>
<evidence type="ECO:0000313" key="3">
    <source>
        <dbReference type="Proteomes" id="UP000595001"/>
    </source>
</evidence>
<keyword evidence="3" id="KW-1185">Reference proteome</keyword>
<evidence type="ECO:0000313" key="2">
    <source>
        <dbReference type="EMBL" id="QPV63382.1"/>
    </source>
</evidence>
<dbReference type="OrthoDB" id="235392at2157"/>
<dbReference type="Proteomes" id="UP000595001">
    <property type="component" value="Chromosome"/>
</dbReference>
<name>A0A7T3FZD5_9EURY</name>
<protein>
    <submittedName>
        <fullName evidence="2">Uncharacterized protein</fullName>
    </submittedName>
</protein>
<keyword evidence="1" id="KW-1133">Transmembrane helix</keyword>
<feature type="transmembrane region" description="Helical" evidence="1">
    <location>
        <begin position="51"/>
        <end position="70"/>
    </location>
</feature>
<keyword evidence="1" id="KW-0812">Transmembrane</keyword>
<keyword evidence="1" id="KW-0472">Membrane</keyword>
<reference evidence="2 3" key="1">
    <citation type="submission" date="2020-12" db="EMBL/GenBank/DDBJ databases">
        <title>Halosimplex halophilum sp. nov. and Halosimplex salinum sp. nov., two new members of the genus Halosimplex.</title>
        <authorList>
            <person name="Cui H.L."/>
        </authorList>
    </citation>
    <scope>NUCLEOTIDE SEQUENCE [LARGE SCALE GENOMIC DNA]</scope>
    <source>
        <strain evidence="2 3">YGH94</strain>
    </source>
</reference>
<feature type="transmembrane region" description="Helical" evidence="1">
    <location>
        <begin position="21"/>
        <end position="39"/>
    </location>
</feature>
<gene>
    <name evidence="2" type="ORF">I7X12_01740</name>
</gene>
<dbReference type="AlphaFoldDB" id="A0A7T3FZD5"/>
<dbReference type="EMBL" id="CP065856">
    <property type="protein sequence ID" value="QPV63382.1"/>
    <property type="molecule type" value="Genomic_DNA"/>
</dbReference>
<sequence length="121" mass="13869">MDKTIDVSGWPMRALRYALTGCYTFGTLFVLSFFVWRALTALDVAIPYRDGLVWPAVFAVLWAVLTVKCVRVFERADGDWWGPIPREQYLGRFAEAGGLARYSWEKAIDELPDGEDDDRDR</sequence>
<proteinExistence type="predicted"/>
<evidence type="ECO:0000256" key="1">
    <source>
        <dbReference type="SAM" id="Phobius"/>
    </source>
</evidence>
<dbReference type="GeneID" id="60587175"/>